<dbReference type="InterPro" id="IPR036005">
    <property type="entry name" value="Creatinase/aminopeptidase-like"/>
</dbReference>
<dbReference type="Gene3D" id="3.40.350.10">
    <property type="entry name" value="Creatinase/prolidase N-terminal domain"/>
    <property type="match status" value="1"/>
</dbReference>
<dbReference type="SUPFAM" id="SSF53092">
    <property type="entry name" value="Creatinase/prolidase N-terminal domain"/>
    <property type="match status" value="1"/>
</dbReference>
<gene>
    <name evidence="11" type="primary">pepP</name>
    <name evidence="11" type="ORF">MNKW57_21560</name>
</gene>
<keyword evidence="12" id="KW-1185">Reference proteome</keyword>
<keyword evidence="5" id="KW-0645">Protease</keyword>
<dbReference type="RefSeq" id="WP_285764452.1">
    <property type="nucleotide sequence ID" value="NZ_BSYJ01000004.1"/>
</dbReference>
<dbReference type="Gene3D" id="3.90.230.10">
    <property type="entry name" value="Creatinase/methionine aminopeptidase superfamily"/>
    <property type="match status" value="1"/>
</dbReference>
<evidence type="ECO:0000256" key="2">
    <source>
        <dbReference type="ARBA" id="ARBA00001936"/>
    </source>
</evidence>
<reference evidence="11 12" key="1">
    <citation type="submission" date="2023-04" db="EMBL/GenBank/DDBJ databases">
        <title>Marinobulbifer ophiurae gen. nov., sp. Nov., isolate from tissue of brittle star Ophioplocus japonicus.</title>
        <authorList>
            <person name="Kawano K."/>
            <person name="Sawayama S."/>
            <person name="Nakagawa S."/>
        </authorList>
    </citation>
    <scope>NUCLEOTIDE SEQUENCE [LARGE SCALE GENOMIC DNA]</scope>
    <source>
        <strain evidence="11 12">NKW57</strain>
    </source>
</reference>
<feature type="domain" description="Aminopeptidase P N-terminal" evidence="10">
    <location>
        <begin position="3"/>
        <end position="137"/>
    </location>
</feature>
<evidence type="ECO:0000256" key="4">
    <source>
        <dbReference type="ARBA" id="ARBA00012574"/>
    </source>
</evidence>
<proteinExistence type="inferred from homology"/>
<keyword evidence="6" id="KW-0479">Metal-binding</keyword>
<comment type="caution">
    <text evidence="11">The sequence shown here is derived from an EMBL/GenBank/DDBJ whole genome shotgun (WGS) entry which is preliminary data.</text>
</comment>
<evidence type="ECO:0000256" key="7">
    <source>
        <dbReference type="ARBA" id="ARBA00022801"/>
    </source>
</evidence>
<protein>
    <recommendedName>
        <fullName evidence="4">Xaa-Pro aminopeptidase</fullName>
        <ecNumber evidence="4">3.4.11.9</ecNumber>
    </recommendedName>
</protein>
<dbReference type="PRINTS" id="PR00599">
    <property type="entry name" value="MAPEPTIDASE"/>
</dbReference>
<evidence type="ECO:0000259" key="10">
    <source>
        <dbReference type="SMART" id="SM01011"/>
    </source>
</evidence>
<evidence type="ECO:0000256" key="3">
    <source>
        <dbReference type="ARBA" id="ARBA00008766"/>
    </source>
</evidence>
<dbReference type="PANTHER" id="PTHR43226">
    <property type="entry name" value="XAA-PRO AMINOPEPTIDASE 3"/>
    <property type="match status" value="1"/>
</dbReference>
<dbReference type="NCBIfam" id="NF008131">
    <property type="entry name" value="PRK10879.1"/>
    <property type="match status" value="1"/>
</dbReference>
<dbReference type="InterPro" id="IPR007865">
    <property type="entry name" value="Aminopep_P_N"/>
</dbReference>
<keyword evidence="9" id="KW-0464">Manganese</keyword>
<dbReference type="EMBL" id="BSYJ01000004">
    <property type="protein sequence ID" value="GMG87835.1"/>
    <property type="molecule type" value="Genomic_DNA"/>
</dbReference>
<organism evidence="11 12">
    <name type="scientific">Biformimicrobium ophioploci</name>
    <dbReference type="NCBI Taxonomy" id="3036711"/>
    <lineage>
        <taxon>Bacteria</taxon>
        <taxon>Pseudomonadati</taxon>
        <taxon>Pseudomonadota</taxon>
        <taxon>Gammaproteobacteria</taxon>
        <taxon>Cellvibrionales</taxon>
        <taxon>Microbulbiferaceae</taxon>
        <taxon>Biformimicrobium</taxon>
    </lineage>
</organism>
<keyword evidence="11" id="KW-0031">Aminopeptidase</keyword>
<evidence type="ECO:0000256" key="9">
    <source>
        <dbReference type="ARBA" id="ARBA00023211"/>
    </source>
</evidence>
<accession>A0ABQ6M0G0</accession>
<dbReference type="InterPro" id="IPR029149">
    <property type="entry name" value="Creatin/AminoP/Spt16_N"/>
</dbReference>
<dbReference type="SMART" id="SM01011">
    <property type="entry name" value="AMP_N"/>
    <property type="match status" value="1"/>
</dbReference>
<evidence type="ECO:0000313" key="12">
    <source>
        <dbReference type="Proteomes" id="UP001224392"/>
    </source>
</evidence>
<evidence type="ECO:0000256" key="6">
    <source>
        <dbReference type="ARBA" id="ARBA00022723"/>
    </source>
</evidence>
<dbReference type="SUPFAM" id="SSF55920">
    <property type="entry name" value="Creatinase/aminopeptidase"/>
    <property type="match status" value="1"/>
</dbReference>
<dbReference type="Pfam" id="PF05195">
    <property type="entry name" value="AMP_N"/>
    <property type="match status" value="1"/>
</dbReference>
<dbReference type="EC" id="3.4.11.9" evidence="4"/>
<evidence type="ECO:0000256" key="8">
    <source>
        <dbReference type="ARBA" id="ARBA00023049"/>
    </source>
</evidence>
<evidence type="ECO:0000313" key="11">
    <source>
        <dbReference type="EMBL" id="GMG87835.1"/>
    </source>
</evidence>
<evidence type="ECO:0000256" key="5">
    <source>
        <dbReference type="ARBA" id="ARBA00022670"/>
    </source>
</evidence>
<name>A0ABQ6M0G0_9GAMM</name>
<dbReference type="Proteomes" id="UP001224392">
    <property type="component" value="Unassembled WGS sequence"/>
</dbReference>
<dbReference type="InterPro" id="IPR052433">
    <property type="entry name" value="X-Pro_dipept-like"/>
</dbReference>
<comment type="catalytic activity">
    <reaction evidence="1">
        <text>Release of any N-terminal amino acid, including proline, that is linked to proline, even from a dipeptide or tripeptide.</text>
        <dbReference type="EC" id="3.4.11.9"/>
    </reaction>
</comment>
<dbReference type="InterPro" id="IPR001714">
    <property type="entry name" value="Pept_M24_MAP"/>
</dbReference>
<keyword evidence="8" id="KW-0482">Metalloprotease</keyword>
<evidence type="ECO:0000256" key="1">
    <source>
        <dbReference type="ARBA" id="ARBA00001424"/>
    </source>
</evidence>
<dbReference type="PANTHER" id="PTHR43226:SF4">
    <property type="entry name" value="XAA-PRO AMINOPEPTIDASE 3"/>
    <property type="match status" value="1"/>
</dbReference>
<dbReference type="Pfam" id="PF00557">
    <property type="entry name" value="Peptidase_M24"/>
    <property type="match status" value="1"/>
</dbReference>
<dbReference type="GO" id="GO:0004177">
    <property type="term" value="F:aminopeptidase activity"/>
    <property type="evidence" value="ECO:0007669"/>
    <property type="project" value="UniProtKB-KW"/>
</dbReference>
<dbReference type="InterPro" id="IPR000994">
    <property type="entry name" value="Pept_M24"/>
</dbReference>
<dbReference type="CDD" id="cd01087">
    <property type="entry name" value="Prolidase"/>
    <property type="match status" value="1"/>
</dbReference>
<comment type="similarity">
    <text evidence="3">Belongs to the peptidase M24B family.</text>
</comment>
<keyword evidence="7" id="KW-0378">Hydrolase</keyword>
<comment type="cofactor">
    <cofactor evidence="2">
        <name>Mn(2+)</name>
        <dbReference type="ChEBI" id="CHEBI:29035"/>
    </cofactor>
</comment>
<sequence length="449" mass="49775">MGISRREYRRRREGLVERLVPNSLVIVPAASEVQRSRATCYPFRQDSDFSYLCGFPEPDALLVLVPGRAAGETLLFCRERDPDVERVEGARCGPERACERYDVDDAFPIADLDDILSGLIEGRDCIYYALGRQPALDARLQSILEFLGKAPDASDRPQLADLDHHLHDLRLYKSAAELRLLREAAEISARAHCRAMRFCQPGEQEYRLEAEILHEFHSAGARQPAYPAIVAGGVNACTLHYTANVSVLRRGDLVLVDAGCEWQGYAADITRTFPVSGRFSGPQRALYEVVLASQKAAIDAAQTGSHWDMPHQASVRVLAEGLRDLGLLEGALDDIIAGESYRRFYMHRSGHWLGMDVHDVGDYRIAGAWRQLEPGMVLTVEPGLYIAPDDASVPAQFRGLGIRVEDTVAITRGGNEVLSANVPKEVQDIEHLMRETAATFASPQQLLEI</sequence>